<protein>
    <submittedName>
        <fullName evidence="1">4834_t:CDS:1</fullName>
    </submittedName>
</protein>
<organism evidence="1 2">
    <name type="scientific">Cetraspora pellucida</name>
    <dbReference type="NCBI Taxonomy" id="1433469"/>
    <lineage>
        <taxon>Eukaryota</taxon>
        <taxon>Fungi</taxon>
        <taxon>Fungi incertae sedis</taxon>
        <taxon>Mucoromycota</taxon>
        <taxon>Glomeromycotina</taxon>
        <taxon>Glomeromycetes</taxon>
        <taxon>Diversisporales</taxon>
        <taxon>Gigasporaceae</taxon>
        <taxon>Cetraspora</taxon>
    </lineage>
</organism>
<proteinExistence type="predicted"/>
<dbReference type="EMBL" id="CAJVPW010071897">
    <property type="protein sequence ID" value="CAG8793879.1"/>
    <property type="molecule type" value="Genomic_DNA"/>
</dbReference>
<keyword evidence="2" id="KW-1185">Reference proteome</keyword>
<feature type="non-terminal residue" evidence="1">
    <location>
        <position position="43"/>
    </location>
</feature>
<comment type="caution">
    <text evidence="1">The sequence shown here is derived from an EMBL/GenBank/DDBJ whole genome shotgun (WGS) entry which is preliminary data.</text>
</comment>
<reference evidence="1" key="1">
    <citation type="submission" date="2021-06" db="EMBL/GenBank/DDBJ databases">
        <authorList>
            <person name="Kallberg Y."/>
            <person name="Tangrot J."/>
            <person name="Rosling A."/>
        </authorList>
    </citation>
    <scope>NUCLEOTIDE SEQUENCE</scope>
    <source>
        <strain evidence="1">28 12/20/2015</strain>
    </source>
</reference>
<accession>A0ACA9RJ10</accession>
<feature type="non-terminal residue" evidence="1">
    <location>
        <position position="1"/>
    </location>
</feature>
<evidence type="ECO:0000313" key="2">
    <source>
        <dbReference type="Proteomes" id="UP000789366"/>
    </source>
</evidence>
<evidence type="ECO:0000313" key="1">
    <source>
        <dbReference type="EMBL" id="CAG8793879.1"/>
    </source>
</evidence>
<name>A0ACA9RJ10_9GLOM</name>
<sequence length="43" mass="4965">PRGKHKKLERKAEERLRMNLSIVEIPVLAPAQVKEILQSLSEE</sequence>
<gene>
    <name evidence="1" type="ORF">SPELUC_LOCUS17471</name>
</gene>
<dbReference type="Proteomes" id="UP000789366">
    <property type="component" value="Unassembled WGS sequence"/>
</dbReference>